<comment type="caution">
    <text evidence="2">The sequence shown here is derived from an EMBL/GenBank/DDBJ whole genome shotgun (WGS) entry which is preliminary data.</text>
</comment>
<evidence type="ECO:0000256" key="1">
    <source>
        <dbReference type="SAM" id="MobiDB-lite"/>
    </source>
</evidence>
<keyword evidence="3" id="KW-1185">Reference proteome</keyword>
<evidence type="ECO:0000313" key="2">
    <source>
        <dbReference type="EMBL" id="PAA69646.1"/>
    </source>
</evidence>
<dbReference type="Proteomes" id="UP000215902">
    <property type="component" value="Unassembled WGS sequence"/>
</dbReference>
<reference evidence="2 3" key="1">
    <citation type="submission" date="2017-06" db="EMBL/GenBank/DDBJ databases">
        <title>A platform for efficient transgenesis in Macrostomum lignano, a flatworm model organism for stem cell research.</title>
        <authorList>
            <person name="Berezikov E."/>
        </authorList>
    </citation>
    <scope>NUCLEOTIDE SEQUENCE [LARGE SCALE GENOMIC DNA]</scope>
    <source>
        <strain evidence="2">DV1</strain>
        <tissue evidence="2">Whole organism</tissue>
    </source>
</reference>
<gene>
    <name evidence="2" type="ORF">BOX15_Mlig024061g1</name>
</gene>
<accession>A0A267F7B9</accession>
<name>A0A267F7B9_9PLAT</name>
<organism evidence="2 3">
    <name type="scientific">Macrostomum lignano</name>
    <dbReference type="NCBI Taxonomy" id="282301"/>
    <lineage>
        <taxon>Eukaryota</taxon>
        <taxon>Metazoa</taxon>
        <taxon>Spiralia</taxon>
        <taxon>Lophotrochozoa</taxon>
        <taxon>Platyhelminthes</taxon>
        <taxon>Rhabditophora</taxon>
        <taxon>Macrostomorpha</taxon>
        <taxon>Macrostomida</taxon>
        <taxon>Macrostomidae</taxon>
        <taxon>Macrostomum</taxon>
    </lineage>
</organism>
<dbReference type="EMBL" id="NIVC01001304">
    <property type="protein sequence ID" value="PAA69646.1"/>
    <property type="molecule type" value="Genomic_DNA"/>
</dbReference>
<evidence type="ECO:0000313" key="3">
    <source>
        <dbReference type="Proteomes" id="UP000215902"/>
    </source>
</evidence>
<protein>
    <submittedName>
        <fullName evidence="2">Uncharacterized protein</fullName>
    </submittedName>
</protein>
<sequence>MTEPLESAPLGSPPRELTFVKASSPPFIQKINGEDYDVISIAVDIPGFGRPTDTFVFLGEGNFTFSNAFASRRESWQGVVPTTFDASEQSLKKTAKDWAGTLEANVKNATKEDMKNEMKYWMKTKPPQQRHLDATNLGDRAGLSSRLGIRRTQPSHCGSRVPGARASQEGRSTSSRLSCTAELLSRSTASCCCSGCASTKAKIRERTTHRHRMCTTTASCRAPAATTTTAWALTCSSWAR</sequence>
<feature type="region of interest" description="Disordered" evidence="1">
    <location>
        <begin position="151"/>
        <end position="172"/>
    </location>
</feature>
<dbReference type="AlphaFoldDB" id="A0A267F7B9"/>
<proteinExistence type="predicted"/>